<organism evidence="1 2">
    <name type="scientific">Melastoma candidum</name>
    <dbReference type="NCBI Taxonomy" id="119954"/>
    <lineage>
        <taxon>Eukaryota</taxon>
        <taxon>Viridiplantae</taxon>
        <taxon>Streptophyta</taxon>
        <taxon>Embryophyta</taxon>
        <taxon>Tracheophyta</taxon>
        <taxon>Spermatophyta</taxon>
        <taxon>Magnoliopsida</taxon>
        <taxon>eudicotyledons</taxon>
        <taxon>Gunneridae</taxon>
        <taxon>Pentapetalae</taxon>
        <taxon>rosids</taxon>
        <taxon>malvids</taxon>
        <taxon>Myrtales</taxon>
        <taxon>Melastomataceae</taxon>
        <taxon>Melastomatoideae</taxon>
        <taxon>Melastomateae</taxon>
        <taxon>Melastoma</taxon>
    </lineage>
</organism>
<accession>A0ACB9QKL6</accession>
<protein>
    <submittedName>
        <fullName evidence="1">Uncharacterized protein</fullName>
    </submittedName>
</protein>
<dbReference type="Proteomes" id="UP001057402">
    <property type="component" value="Chromosome 6"/>
</dbReference>
<comment type="caution">
    <text evidence="1">The sequence shown here is derived from an EMBL/GenBank/DDBJ whole genome shotgun (WGS) entry which is preliminary data.</text>
</comment>
<reference evidence="2" key="1">
    <citation type="journal article" date="2023" name="Front. Plant Sci.">
        <title>Chromosomal-level genome assembly of Melastoma candidum provides insights into trichome evolution.</title>
        <authorList>
            <person name="Zhong Y."/>
            <person name="Wu W."/>
            <person name="Sun C."/>
            <person name="Zou P."/>
            <person name="Liu Y."/>
            <person name="Dai S."/>
            <person name="Zhou R."/>
        </authorList>
    </citation>
    <scope>NUCLEOTIDE SEQUENCE [LARGE SCALE GENOMIC DNA]</scope>
</reference>
<sequence>MCAVAALDLSSLDRKDFVVVPLIWDFLLTVAFALGFVAARFFLDKFVFRVIFQDSCSQSVLFIGLDALRGRKCSFSS</sequence>
<proteinExistence type="predicted"/>
<dbReference type="EMBL" id="CM042885">
    <property type="protein sequence ID" value="KAI4367303.1"/>
    <property type="molecule type" value="Genomic_DNA"/>
</dbReference>
<gene>
    <name evidence="1" type="ORF">MLD38_023054</name>
</gene>
<evidence type="ECO:0000313" key="2">
    <source>
        <dbReference type="Proteomes" id="UP001057402"/>
    </source>
</evidence>
<name>A0ACB9QKL6_9MYRT</name>
<evidence type="ECO:0000313" key="1">
    <source>
        <dbReference type="EMBL" id="KAI4367303.1"/>
    </source>
</evidence>
<keyword evidence="2" id="KW-1185">Reference proteome</keyword>